<sequence length="355" mass="38828">MGFKKTKIAVASLMLASLTACATNKSNVDYTGTRNVSTGDLRTPDYRNVSYRDMNRLNNVSYRDTNRLNNMNVSTGDVGTRDNWSLYGSDTTNYQYGNNLGTNRNNTSGHLGSLNNSTLNTKNVSNDFDFSTSEIQPMNYGFITIDPNSYSTATPSHMYPHSKRVQQGNYWYYTFGPATGQSGAKTPQQSITPQTGQQAAPVNPTAPRITTPAVPKATQPSAPAAPSTAGISQMALQVIELTNNERRKNGLPALKADSSLSKVAQVKSNDMQAKHYFSHTSPTYGSPFDMMRDFGVTYKSAGENIAMGQTTAQQVVTAWMNSEGHRKNILSPNYTNIGVGFTQSGNYWSQMFIGK</sequence>
<dbReference type="Pfam" id="PF00188">
    <property type="entry name" value="CAP"/>
    <property type="match status" value="1"/>
</dbReference>
<dbReference type="InterPro" id="IPR035940">
    <property type="entry name" value="CAP_sf"/>
</dbReference>
<proteinExistence type="predicted"/>
<feature type="compositionally biased region" description="Polar residues" evidence="1">
    <location>
        <begin position="181"/>
        <end position="200"/>
    </location>
</feature>
<evidence type="ECO:0000259" key="3">
    <source>
        <dbReference type="Pfam" id="PF00188"/>
    </source>
</evidence>
<feature type="compositionally biased region" description="Low complexity" evidence="1">
    <location>
        <begin position="215"/>
        <end position="227"/>
    </location>
</feature>
<dbReference type="Gene3D" id="3.40.33.10">
    <property type="entry name" value="CAP"/>
    <property type="match status" value="1"/>
</dbReference>
<organism evidence="4 5">
    <name type="scientific">Neobacillus ginsengisoli</name>
    <dbReference type="NCBI Taxonomy" id="904295"/>
    <lineage>
        <taxon>Bacteria</taxon>
        <taxon>Bacillati</taxon>
        <taxon>Bacillota</taxon>
        <taxon>Bacilli</taxon>
        <taxon>Bacillales</taxon>
        <taxon>Bacillaceae</taxon>
        <taxon>Neobacillus</taxon>
    </lineage>
</organism>
<comment type="caution">
    <text evidence="4">The sequence shown here is derived from an EMBL/GenBank/DDBJ whole genome shotgun (WGS) entry which is preliminary data.</text>
</comment>
<dbReference type="NCBIfam" id="TIGR02909">
    <property type="entry name" value="spore_YkwD"/>
    <property type="match status" value="1"/>
</dbReference>
<evidence type="ECO:0000256" key="2">
    <source>
        <dbReference type="SAM" id="SignalP"/>
    </source>
</evidence>
<accession>A0ABT9XVW2</accession>
<keyword evidence="2" id="KW-0732">Signal</keyword>
<evidence type="ECO:0000313" key="4">
    <source>
        <dbReference type="EMBL" id="MDQ0199703.1"/>
    </source>
</evidence>
<feature type="signal peptide" evidence="2">
    <location>
        <begin position="1"/>
        <end position="22"/>
    </location>
</feature>
<dbReference type="SUPFAM" id="SSF55797">
    <property type="entry name" value="PR-1-like"/>
    <property type="match status" value="1"/>
</dbReference>
<feature type="chain" id="PRO_5047493285" evidence="2">
    <location>
        <begin position="23"/>
        <end position="355"/>
    </location>
</feature>
<dbReference type="PANTHER" id="PTHR31157">
    <property type="entry name" value="SCP DOMAIN-CONTAINING PROTEIN"/>
    <property type="match status" value="1"/>
</dbReference>
<dbReference type="InterPro" id="IPR014044">
    <property type="entry name" value="CAP_dom"/>
</dbReference>
<dbReference type="PANTHER" id="PTHR31157:SF1">
    <property type="entry name" value="SCP DOMAIN-CONTAINING PROTEIN"/>
    <property type="match status" value="1"/>
</dbReference>
<evidence type="ECO:0000256" key="1">
    <source>
        <dbReference type="SAM" id="MobiDB-lite"/>
    </source>
</evidence>
<dbReference type="Proteomes" id="UP001224122">
    <property type="component" value="Unassembled WGS sequence"/>
</dbReference>
<dbReference type="CDD" id="cd05379">
    <property type="entry name" value="CAP_bacterial"/>
    <property type="match status" value="1"/>
</dbReference>
<dbReference type="InterPro" id="IPR014258">
    <property type="entry name" value="CAP_domain_YkwD-like"/>
</dbReference>
<dbReference type="EMBL" id="JAUSTW010000004">
    <property type="protein sequence ID" value="MDQ0199703.1"/>
    <property type="molecule type" value="Genomic_DNA"/>
</dbReference>
<dbReference type="PROSITE" id="PS51257">
    <property type="entry name" value="PROKAR_LIPOPROTEIN"/>
    <property type="match status" value="1"/>
</dbReference>
<feature type="domain" description="SCP" evidence="3">
    <location>
        <begin position="240"/>
        <end position="350"/>
    </location>
</feature>
<protein>
    <submittedName>
        <fullName evidence="4">YkwD family protein</fullName>
    </submittedName>
</protein>
<keyword evidence="5" id="KW-1185">Reference proteome</keyword>
<name>A0ABT9XVW2_9BACI</name>
<evidence type="ECO:0000313" key="5">
    <source>
        <dbReference type="Proteomes" id="UP001224122"/>
    </source>
</evidence>
<gene>
    <name evidence="4" type="ORF">J2S10_002885</name>
</gene>
<feature type="region of interest" description="Disordered" evidence="1">
    <location>
        <begin position="181"/>
        <end position="227"/>
    </location>
</feature>
<reference evidence="4 5" key="1">
    <citation type="submission" date="2023-07" db="EMBL/GenBank/DDBJ databases">
        <title>Genomic Encyclopedia of Type Strains, Phase IV (KMG-IV): sequencing the most valuable type-strain genomes for metagenomic binning, comparative biology and taxonomic classification.</title>
        <authorList>
            <person name="Goeker M."/>
        </authorList>
    </citation>
    <scope>NUCLEOTIDE SEQUENCE [LARGE SCALE GENOMIC DNA]</scope>
    <source>
        <strain evidence="4 5">DSM 27594</strain>
    </source>
</reference>